<feature type="region of interest" description="Disordered" evidence="1">
    <location>
        <begin position="120"/>
        <end position="141"/>
    </location>
</feature>
<evidence type="ECO:0000256" key="1">
    <source>
        <dbReference type="SAM" id="MobiDB-lite"/>
    </source>
</evidence>
<comment type="caution">
    <text evidence="2">The sequence shown here is derived from an EMBL/GenBank/DDBJ whole genome shotgun (WGS) entry which is preliminary data.</text>
</comment>
<accession>A0A9P9FTX5</accession>
<gene>
    <name evidence="2" type="ORF">EDB81DRAFT_8693</name>
</gene>
<name>A0A9P9FTX5_9HYPO</name>
<evidence type="ECO:0000313" key="3">
    <source>
        <dbReference type="Proteomes" id="UP000738349"/>
    </source>
</evidence>
<feature type="region of interest" description="Disordered" evidence="1">
    <location>
        <begin position="213"/>
        <end position="232"/>
    </location>
</feature>
<protein>
    <submittedName>
        <fullName evidence="2">Uncharacterized protein</fullName>
    </submittedName>
</protein>
<sequence>MLHMLSVCKVCTYFVLPIPLPSRPATTFDQQTAMQRCSLTTPQCPPSDEPMCLQFLDLQRHPSPGPNRPTFGKSVRDMIPLSSHTGALVDRGGTRPATLRLAASPRPPWLDTHQAHSRCGPGSGRGCGHHPRTREANGVPQAKDDVWNSLRSCRQGLSASTEARGGGKRRTEIDQEVLQGVLGPWWLSDTFERQDRVDFQNCQVETLSLSLTNCRSSSDPPTRGNKIARNSD</sequence>
<proteinExistence type="predicted"/>
<evidence type="ECO:0000313" key="2">
    <source>
        <dbReference type="EMBL" id="KAH7175523.1"/>
    </source>
</evidence>
<dbReference type="AlphaFoldDB" id="A0A9P9FTX5"/>
<keyword evidence="3" id="KW-1185">Reference proteome</keyword>
<dbReference type="Proteomes" id="UP000738349">
    <property type="component" value="Unassembled WGS sequence"/>
</dbReference>
<organism evidence="2 3">
    <name type="scientific">Dactylonectria macrodidyma</name>
    <dbReference type="NCBI Taxonomy" id="307937"/>
    <lineage>
        <taxon>Eukaryota</taxon>
        <taxon>Fungi</taxon>
        <taxon>Dikarya</taxon>
        <taxon>Ascomycota</taxon>
        <taxon>Pezizomycotina</taxon>
        <taxon>Sordariomycetes</taxon>
        <taxon>Hypocreomycetidae</taxon>
        <taxon>Hypocreales</taxon>
        <taxon>Nectriaceae</taxon>
        <taxon>Dactylonectria</taxon>
    </lineage>
</organism>
<reference evidence="2" key="1">
    <citation type="journal article" date="2021" name="Nat. Commun.">
        <title>Genetic determinants of endophytism in the Arabidopsis root mycobiome.</title>
        <authorList>
            <person name="Mesny F."/>
            <person name="Miyauchi S."/>
            <person name="Thiergart T."/>
            <person name="Pickel B."/>
            <person name="Atanasova L."/>
            <person name="Karlsson M."/>
            <person name="Huettel B."/>
            <person name="Barry K.W."/>
            <person name="Haridas S."/>
            <person name="Chen C."/>
            <person name="Bauer D."/>
            <person name="Andreopoulos W."/>
            <person name="Pangilinan J."/>
            <person name="LaButti K."/>
            <person name="Riley R."/>
            <person name="Lipzen A."/>
            <person name="Clum A."/>
            <person name="Drula E."/>
            <person name="Henrissat B."/>
            <person name="Kohler A."/>
            <person name="Grigoriev I.V."/>
            <person name="Martin F.M."/>
            <person name="Hacquard S."/>
        </authorList>
    </citation>
    <scope>NUCLEOTIDE SEQUENCE</scope>
    <source>
        <strain evidence="2">MPI-CAGE-AT-0147</strain>
    </source>
</reference>
<dbReference type="EMBL" id="JAGMUV010000001">
    <property type="protein sequence ID" value="KAH7175523.1"/>
    <property type="molecule type" value="Genomic_DNA"/>
</dbReference>